<keyword evidence="2" id="KW-0560">Oxidoreductase</keyword>
<dbReference type="InterPro" id="IPR036291">
    <property type="entry name" value="NAD(P)-bd_dom_sf"/>
</dbReference>
<dbReference type="GO" id="GO:0016491">
    <property type="term" value="F:oxidoreductase activity"/>
    <property type="evidence" value="ECO:0007669"/>
    <property type="project" value="UniProtKB-KW"/>
</dbReference>
<evidence type="ECO:0000256" key="3">
    <source>
        <dbReference type="ARBA" id="ARBA00023027"/>
    </source>
</evidence>
<evidence type="ECO:0000259" key="4">
    <source>
        <dbReference type="Pfam" id="PF01370"/>
    </source>
</evidence>
<comment type="caution">
    <text evidence="5">The sequence shown here is derived from an EMBL/GenBank/DDBJ whole genome shotgun (WGS) entry which is preliminary data.</text>
</comment>
<dbReference type="SUPFAM" id="SSF51735">
    <property type="entry name" value="NAD(P)-binding Rossmann-fold domains"/>
    <property type="match status" value="1"/>
</dbReference>
<evidence type="ECO:0000313" key="5">
    <source>
        <dbReference type="EMBL" id="OXG17657.1"/>
    </source>
</evidence>
<dbReference type="OrthoDB" id="202470at2759"/>
<comment type="similarity">
    <text evidence="1">Belongs to the NAD(P)-dependent epimerase/dehydratase family.</text>
</comment>
<dbReference type="EMBL" id="AMKT01000059">
    <property type="protein sequence ID" value="OXG17657.1"/>
    <property type="molecule type" value="Genomic_DNA"/>
</dbReference>
<evidence type="ECO:0000313" key="6">
    <source>
        <dbReference type="Proteomes" id="UP000199727"/>
    </source>
</evidence>
<dbReference type="PANTHER" id="PTHR43103">
    <property type="entry name" value="NUCLEOSIDE-DIPHOSPHATE-SUGAR EPIMERASE"/>
    <property type="match status" value="1"/>
</dbReference>
<proteinExistence type="inferred from homology"/>
<evidence type="ECO:0000256" key="2">
    <source>
        <dbReference type="ARBA" id="ARBA00023002"/>
    </source>
</evidence>
<feature type="domain" description="NAD-dependent epimerase/dehydratase" evidence="4">
    <location>
        <begin position="5"/>
        <end position="182"/>
    </location>
</feature>
<keyword evidence="3" id="KW-0520">NAD</keyword>
<dbReference type="Proteomes" id="UP000199727">
    <property type="component" value="Unassembled WGS sequence"/>
</dbReference>
<sequence>MTFNICITGAAGHVGKVVSRAALAKGHRVFGVDQQASSGVSESHKYNYKQLDVRDDSALKTAMKEQGCDAMIHLAAALNNHNSVHKGKDWTESDIHNINTSMSYGILRASSELGIKRVVQASSVNAIGMLGSNPPTFDYLPLDENHPLRPQAAYDLSKQICEVQADAFARKYPWMRIASLRYHWVVDSSLFNLETLHKRGGEPKDLWGYISEKDTAEATLLGLTAPEGTFANGHEAFFIVAPVQHQQAATIPLIDKWYPNAEKRREWKGNEGLYDCRKAKRLLGWEAKEYFPWFP</sequence>
<gene>
    <name evidence="5" type="ORF">C361_04645</name>
</gene>
<dbReference type="Pfam" id="PF01370">
    <property type="entry name" value="Epimerase"/>
    <property type="match status" value="1"/>
</dbReference>
<name>A0A854Q786_CRYNE</name>
<accession>A0A854Q786</accession>
<dbReference type="PANTHER" id="PTHR43103:SF5">
    <property type="entry name" value="4-EPIMERASE, PUTATIVE (AFU_ORTHOLOGUE AFUA_7G00360)-RELATED"/>
    <property type="match status" value="1"/>
</dbReference>
<dbReference type="InterPro" id="IPR001509">
    <property type="entry name" value="Epimerase_deHydtase"/>
</dbReference>
<evidence type="ECO:0000256" key="1">
    <source>
        <dbReference type="ARBA" id="ARBA00007637"/>
    </source>
</evidence>
<protein>
    <submittedName>
        <fullName evidence="5">UDP-glucose 4-epimerase</fullName>
    </submittedName>
</protein>
<reference evidence="5 6" key="1">
    <citation type="submission" date="2017-06" db="EMBL/GenBank/DDBJ databases">
        <title>Global population genomics of the pathogenic fungus Cryptococcus neoformans var. grubii.</title>
        <authorList>
            <person name="Cuomo C."/>
            <person name="Litvintseva A."/>
            <person name="Chen Y."/>
            <person name="Young S."/>
            <person name="Zeng Q."/>
            <person name="Chapman S."/>
            <person name="Gujja S."/>
            <person name="Saif S."/>
            <person name="Birren B."/>
        </authorList>
    </citation>
    <scope>NUCLEOTIDE SEQUENCE [LARGE SCALE GENOMIC DNA]</scope>
    <source>
        <strain evidence="5 6">Tu259-1</strain>
    </source>
</reference>
<dbReference type="AlphaFoldDB" id="A0A854Q786"/>
<organism evidence="5 6">
    <name type="scientific">Cryptococcus neoformans Tu259-1</name>
    <dbReference type="NCBI Taxonomy" id="1230072"/>
    <lineage>
        <taxon>Eukaryota</taxon>
        <taxon>Fungi</taxon>
        <taxon>Dikarya</taxon>
        <taxon>Basidiomycota</taxon>
        <taxon>Agaricomycotina</taxon>
        <taxon>Tremellomycetes</taxon>
        <taxon>Tremellales</taxon>
        <taxon>Cryptococcaceae</taxon>
        <taxon>Cryptococcus</taxon>
        <taxon>Cryptococcus neoformans species complex</taxon>
    </lineage>
</organism>
<dbReference type="Gene3D" id="3.40.50.720">
    <property type="entry name" value="NAD(P)-binding Rossmann-like Domain"/>
    <property type="match status" value="1"/>
</dbReference>